<comment type="cofactor">
    <cofactor evidence="1">
        <name>Mn(2+)</name>
        <dbReference type="ChEBI" id="CHEBI:29035"/>
    </cofactor>
</comment>
<keyword evidence="7" id="KW-0460">Magnesium</keyword>
<gene>
    <name evidence="13" type="ORF">DARMORV10_A02P14970.1</name>
</gene>
<keyword evidence="5" id="KW-0479">Metal-binding</keyword>
<sequence length="425" mass="45735">MASREGKRPSHETLVPLAALLSRETRAAKMEKPIVRYGEAAQSRKGEDYLLINTDTTFSVFAIFDGHNGKAAAVFTRENLLNHVLSALPRGLSRDEWLQALPRALVSGFVKTDKEFQSRGETSGTTATFVIVDGWTVTVACVGDSRCILDTSGGSVSNLTVDHRLEDNKEERERVTASGGEVGRLSIVGGVEIGPLRCWPGGLCLSRSIGDMDVGEFIVPVPFVKQVKLSNLGGRLIIASDGIWDALSSEAAAKACRGLVPAELAARQVVKEALRRRGLKDDTTCIVVDIIPPDNSQEPSSSPLKKHNNFFRSLLFRKKSNSSNKLSKKLSTVSIVEELFEEGSAMLAERLGSGDCSKEPTTGGGGLFTCAICQLDLAPSEGISVHAGSIFSTSLKPWQGPFLCTDCRDKKDAMEGKRPSGVKVI</sequence>
<reference evidence="13" key="1">
    <citation type="submission" date="2021-01" db="EMBL/GenBank/DDBJ databases">
        <authorList>
            <consortium name="Genoscope - CEA"/>
            <person name="William W."/>
        </authorList>
    </citation>
    <scope>NUCLEOTIDE SEQUENCE</scope>
</reference>
<dbReference type="SMART" id="SM00331">
    <property type="entry name" value="PP2C_SIG"/>
    <property type="match status" value="1"/>
</dbReference>
<evidence type="ECO:0000256" key="4">
    <source>
        <dbReference type="ARBA" id="ARBA00013081"/>
    </source>
</evidence>
<keyword evidence="9" id="KW-0464">Manganese</keyword>
<dbReference type="PANTHER" id="PTHR47992">
    <property type="entry name" value="PROTEIN PHOSPHATASE"/>
    <property type="match status" value="1"/>
</dbReference>
<keyword evidence="8" id="KW-0904">Protein phosphatase</keyword>
<evidence type="ECO:0000256" key="1">
    <source>
        <dbReference type="ARBA" id="ARBA00001936"/>
    </source>
</evidence>
<dbReference type="GO" id="GO:0046872">
    <property type="term" value="F:metal ion binding"/>
    <property type="evidence" value="ECO:0007669"/>
    <property type="project" value="UniProtKB-KW"/>
</dbReference>
<comment type="catalytic activity">
    <reaction evidence="11">
        <text>O-phospho-L-threonyl-[protein] + H2O = L-threonyl-[protein] + phosphate</text>
        <dbReference type="Rhea" id="RHEA:47004"/>
        <dbReference type="Rhea" id="RHEA-COMP:11060"/>
        <dbReference type="Rhea" id="RHEA-COMP:11605"/>
        <dbReference type="ChEBI" id="CHEBI:15377"/>
        <dbReference type="ChEBI" id="CHEBI:30013"/>
        <dbReference type="ChEBI" id="CHEBI:43474"/>
        <dbReference type="ChEBI" id="CHEBI:61977"/>
        <dbReference type="EC" id="3.1.3.16"/>
    </reaction>
</comment>
<evidence type="ECO:0000256" key="6">
    <source>
        <dbReference type="ARBA" id="ARBA00022801"/>
    </source>
</evidence>
<dbReference type="AlphaFoldDB" id="A0A816WUU8"/>
<dbReference type="GO" id="GO:0004722">
    <property type="term" value="F:protein serine/threonine phosphatase activity"/>
    <property type="evidence" value="ECO:0007669"/>
    <property type="project" value="UniProtKB-EC"/>
</dbReference>
<dbReference type="Pfam" id="PF00481">
    <property type="entry name" value="PP2C"/>
    <property type="match status" value="1"/>
</dbReference>
<evidence type="ECO:0000256" key="3">
    <source>
        <dbReference type="ARBA" id="ARBA00006702"/>
    </source>
</evidence>
<name>A0A816WUU8_BRANA</name>
<feature type="domain" description="PPM-type phosphatase" evidence="12">
    <location>
        <begin position="26"/>
        <end position="290"/>
    </location>
</feature>
<dbReference type="SMART" id="SM00332">
    <property type="entry name" value="PP2Cc"/>
    <property type="match status" value="1"/>
</dbReference>
<comment type="similarity">
    <text evidence="3">Belongs to the PP2C family.</text>
</comment>
<dbReference type="InterPro" id="IPR036457">
    <property type="entry name" value="PPM-type-like_dom_sf"/>
</dbReference>
<dbReference type="EC" id="3.1.3.16" evidence="4"/>
<keyword evidence="6" id="KW-0378">Hydrolase</keyword>
<evidence type="ECO:0000256" key="5">
    <source>
        <dbReference type="ARBA" id="ARBA00022723"/>
    </source>
</evidence>
<evidence type="ECO:0000259" key="12">
    <source>
        <dbReference type="PROSITE" id="PS51746"/>
    </source>
</evidence>
<evidence type="ECO:0000256" key="2">
    <source>
        <dbReference type="ARBA" id="ARBA00001946"/>
    </source>
</evidence>
<comment type="cofactor">
    <cofactor evidence="2">
        <name>Mg(2+)</name>
        <dbReference type="ChEBI" id="CHEBI:18420"/>
    </cofactor>
</comment>
<evidence type="ECO:0000256" key="8">
    <source>
        <dbReference type="ARBA" id="ARBA00022912"/>
    </source>
</evidence>
<dbReference type="PROSITE" id="PS51746">
    <property type="entry name" value="PPM_2"/>
    <property type="match status" value="1"/>
</dbReference>
<evidence type="ECO:0000313" key="13">
    <source>
        <dbReference type="EMBL" id="CAF2138842.1"/>
    </source>
</evidence>
<dbReference type="Gene3D" id="3.60.40.10">
    <property type="entry name" value="PPM-type phosphatase domain"/>
    <property type="match status" value="1"/>
</dbReference>
<evidence type="ECO:0000256" key="10">
    <source>
        <dbReference type="ARBA" id="ARBA00047761"/>
    </source>
</evidence>
<evidence type="ECO:0000256" key="7">
    <source>
        <dbReference type="ARBA" id="ARBA00022842"/>
    </source>
</evidence>
<dbReference type="InterPro" id="IPR001932">
    <property type="entry name" value="PPM-type_phosphatase-like_dom"/>
</dbReference>
<comment type="catalytic activity">
    <reaction evidence="10">
        <text>O-phospho-L-seryl-[protein] + H2O = L-seryl-[protein] + phosphate</text>
        <dbReference type="Rhea" id="RHEA:20629"/>
        <dbReference type="Rhea" id="RHEA-COMP:9863"/>
        <dbReference type="Rhea" id="RHEA-COMP:11604"/>
        <dbReference type="ChEBI" id="CHEBI:15377"/>
        <dbReference type="ChEBI" id="CHEBI:29999"/>
        <dbReference type="ChEBI" id="CHEBI:43474"/>
        <dbReference type="ChEBI" id="CHEBI:83421"/>
        <dbReference type="EC" id="3.1.3.16"/>
    </reaction>
</comment>
<dbReference type="EMBL" id="HG994356">
    <property type="protein sequence ID" value="CAF2138842.1"/>
    <property type="molecule type" value="Genomic_DNA"/>
</dbReference>
<accession>A0A816WUU8</accession>
<dbReference type="Proteomes" id="UP001295469">
    <property type="component" value="Chromosome A02"/>
</dbReference>
<evidence type="ECO:0000256" key="11">
    <source>
        <dbReference type="ARBA" id="ARBA00048336"/>
    </source>
</evidence>
<proteinExistence type="inferred from homology"/>
<dbReference type="InterPro" id="IPR015655">
    <property type="entry name" value="PP2C"/>
</dbReference>
<organism evidence="13">
    <name type="scientific">Brassica napus</name>
    <name type="common">Rape</name>
    <dbReference type="NCBI Taxonomy" id="3708"/>
    <lineage>
        <taxon>Eukaryota</taxon>
        <taxon>Viridiplantae</taxon>
        <taxon>Streptophyta</taxon>
        <taxon>Embryophyta</taxon>
        <taxon>Tracheophyta</taxon>
        <taxon>Spermatophyta</taxon>
        <taxon>Magnoliopsida</taxon>
        <taxon>eudicotyledons</taxon>
        <taxon>Gunneridae</taxon>
        <taxon>Pentapetalae</taxon>
        <taxon>rosids</taxon>
        <taxon>malvids</taxon>
        <taxon>Brassicales</taxon>
        <taxon>Brassicaceae</taxon>
        <taxon>Brassiceae</taxon>
        <taxon>Brassica</taxon>
    </lineage>
</organism>
<dbReference type="CDD" id="cd00143">
    <property type="entry name" value="PP2Cc"/>
    <property type="match status" value="1"/>
</dbReference>
<evidence type="ECO:0000256" key="9">
    <source>
        <dbReference type="ARBA" id="ARBA00023211"/>
    </source>
</evidence>
<dbReference type="FunFam" id="3.60.40.10:FF:000013">
    <property type="entry name" value="probable protein phosphatase 2C 5"/>
    <property type="match status" value="1"/>
</dbReference>
<dbReference type="SUPFAM" id="SSF81606">
    <property type="entry name" value="PP2C-like"/>
    <property type="match status" value="1"/>
</dbReference>
<protein>
    <recommendedName>
        <fullName evidence="4">protein-serine/threonine phosphatase</fullName>
        <ecNumber evidence="4">3.1.3.16</ecNumber>
    </recommendedName>
</protein>